<dbReference type="AlphaFoldDB" id="A0A5A7PZP6"/>
<reference evidence="3" key="1">
    <citation type="journal article" date="2019" name="Curr. Biol.">
        <title>Genome Sequence of Striga asiatica Provides Insight into the Evolution of Plant Parasitism.</title>
        <authorList>
            <person name="Yoshida S."/>
            <person name="Kim S."/>
            <person name="Wafula E.K."/>
            <person name="Tanskanen J."/>
            <person name="Kim Y.M."/>
            <person name="Honaas L."/>
            <person name="Yang Z."/>
            <person name="Spallek T."/>
            <person name="Conn C.E."/>
            <person name="Ichihashi Y."/>
            <person name="Cheong K."/>
            <person name="Cui S."/>
            <person name="Der J.P."/>
            <person name="Gundlach H."/>
            <person name="Jiao Y."/>
            <person name="Hori C."/>
            <person name="Ishida J.K."/>
            <person name="Kasahara H."/>
            <person name="Kiba T."/>
            <person name="Kim M.S."/>
            <person name="Koo N."/>
            <person name="Laohavisit A."/>
            <person name="Lee Y.H."/>
            <person name="Lumba S."/>
            <person name="McCourt P."/>
            <person name="Mortimer J.C."/>
            <person name="Mutuku J.M."/>
            <person name="Nomura T."/>
            <person name="Sasaki-Sekimoto Y."/>
            <person name="Seto Y."/>
            <person name="Wang Y."/>
            <person name="Wakatake T."/>
            <person name="Sakakibara H."/>
            <person name="Demura T."/>
            <person name="Yamaguchi S."/>
            <person name="Yoneyama K."/>
            <person name="Manabe R.I."/>
            <person name="Nelson D.C."/>
            <person name="Schulman A.H."/>
            <person name="Timko M.P."/>
            <person name="dePamphilis C.W."/>
            <person name="Choi D."/>
            <person name="Shirasu K."/>
        </authorList>
    </citation>
    <scope>NUCLEOTIDE SEQUENCE [LARGE SCALE GENOMIC DNA]</scope>
    <source>
        <strain evidence="3">cv. UVA1</strain>
    </source>
</reference>
<dbReference type="EMBL" id="BKCP01005461">
    <property type="protein sequence ID" value="GER38111.1"/>
    <property type="molecule type" value="Genomic_DNA"/>
</dbReference>
<evidence type="ECO:0000313" key="2">
    <source>
        <dbReference type="EMBL" id="GER38111.1"/>
    </source>
</evidence>
<sequence length="116" mass="13082">RSDVPCLYLKNFSFDLLPDAANRDLYPSNRRLFWGTTISELVESPIRRIKRTYAKNPKRHGRPERDTQISPVHTNINLKKASIESGVAVGDSKKADSEMSYHTYSCGIAIEKGNGN</sequence>
<name>A0A5A7PZP6_STRAF</name>
<accession>A0A5A7PZP6</accession>
<dbReference type="Proteomes" id="UP000325081">
    <property type="component" value="Unassembled WGS sequence"/>
</dbReference>
<protein>
    <submittedName>
        <fullName evidence="2">Uncharacterized protein</fullName>
    </submittedName>
</protein>
<evidence type="ECO:0000313" key="3">
    <source>
        <dbReference type="Proteomes" id="UP000325081"/>
    </source>
</evidence>
<keyword evidence="3" id="KW-1185">Reference proteome</keyword>
<feature type="non-terminal residue" evidence="2">
    <location>
        <position position="1"/>
    </location>
</feature>
<evidence type="ECO:0000256" key="1">
    <source>
        <dbReference type="SAM" id="MobiDB-lite"/>
    </source>
</evidence>
<organism evidence="2 3">
    <name type="scientific">Striga asiatica</name>
    <name type="common">Asiatic witchweed</name>
    <name type="synonym">Buchnera asiatica</name>
    <dbReference type="NCBI Taxonomy" id="4170"/>
    <lineage>
        <taxon>Eukaryota</taxon>
        <taxon>Viridiplantae</taxon>
        <taxon>Streptophyta</taxon>
        <taxon>Embryophyta</taxon>
        <taxon>Tracheophyta</taxon>
        <taxon>Spermatophyta</taxon>
        <taxon>Magnoliopsida</taxon>
        <taxon>eudicotyledons</taxon>
        <taxon>Gunneridae</taxon>
        <taxon>Pentapetalae</taxon>
        <taxon>asterids</taxon>
        <taxon>lamiids</taxon>
        <taxon>Lamiales</taxon>
        <taxon>Orobanchaceae</taxon>
        <taxon>Buchnereae</taxon>
        <taxon>Striga</taxon>
    </lineage>
</organism>
<feature type="compositionally biased region" description="Basic residues" evidence="1">
    <location>
        <begin position="53"/>
        <end position="62"/>
    </location>
</feature>
<comment type="caution">
    <text evidence="2">The sequence shown here is derived from an EMBL/GenBank/DDBJ whole genome shotgun (WGS) entry which is preliminary data.</text>
</comment>
<feature type="region of interest" description="Disordered" evidence="1">
    <location>
        <begin position="53"/>
        <end position="75"/>
    </location>
</feature>
<proteinExistence type="predicted"/>
<gene>
    <name evidence="2" type="ORF">STAS_14600</name>
</gene>